<keyword evidence="2" id="KW-1185">Reference proteome</keyword>
<dbReference type="AlphaFoldDB" id="A0A4C1VJI9"/>
<gene>
    <name evidence="1" type="ORF">EVAR_21410_1</name>
</gene>
<proteinExistence type="predicted"/>
<evidence type="ECO:0000313" key="2">
    <source>
        <dbReference type="Proteomes" id="UP000299102"/>
    </source>
</evidence>
<dbReference type="Proteomes" id="UP000299102">
    <property type="component" value="Unassembled WGS sequence"/>
</dbReference>
<organism evidence="1 2">
    <name type="scientific">Eumeta variegata</name>
    <name type="common">Bagworm moth</name>
    <name type="synonym">Eumeta japonica</name>
    <dbReference type="NCBI Taxonomy" id="151549"/>
    <lineage>
        <taxon>Eukaryota</taxon>
        <taxon>Metazoa</taxon>
        <taxon>Ecdysozoa</taxon>
        <taxon>Arthropoda</taxon>
        <taxon>Hexapoda</taxon>
        <taxon>Insecta</taxon>
        <taxon>Pterygota</taxon>
        <taxon>Neoptera</taxon>
        <taxon>Endopterygota</taxon>
        <taxon>Lepidoptera</taxon>
        <taxon>Glossata</taxon>
        <taxon>Ditrysia</taxon>
        <taxon>Tineoidea</taxon>
        <taxon>Psychidae</taxon>
        <taxon>Oiketicinae</taxon>
        <taxon>Eumeta</taxon>
    </lineage>
</organism>
<evidence type="ECO:0000313" key="1">
    <source>
        <dbReference type="EMBL" id="GBP37875.1"/>
    </source>
</evidence>
<accession>A0A4C1VJI9</accession>
<name>A0A4C1VJI9_EUMVA</name>
<protein>
    <submittedName>
        <fullName evidence="1">Uncharacterized protein</fullName>
    </submittedName>
</protein>
<reference evidence="1 2" key="1">
    <citation type="journal article" date="2019" name="Commun. Biol.">
        <title>The bagworm genome reveals a unique fibroin gene that provides high tensile strength.</title>
        <authorList>
            <person name="Kono N."/>
            <person name="Nakamura H."/>
            <person name="Ohtoshi R."/>
            <person name="Tomita M."/>
            <person name="Numata K."/>
            <person name="Arakawa K."/>
        </authorList>
    </citation>
    <scope>NUCLEOTIDE SEQUENCE [LARGE SCALE GENOMIC DNA]</scope>
</reference>
<comment type="caution">
    <text evidence="1">The sequence shown here is derived from an EMBL/GenBank/DDBJ whole genome shotgun (WGS) entry which is preliminary data.</text>
</comment>
<sequence length="92" mass="9702">MITLIDLHNFKTKTSPLSGLEARGPRWPEVSPVFAGAGGPRPPSDVEDVNVCARADAEPGPPRGSETLGPLRAEETNAFNIVLIKGAARLCP</sequence>
<dbReference type="EMBL" id="BGZK01000340">
    <property type="protein sequence ID" value="GBP37875.1"/>
    <property type="molecule type" value="Genomic_DNA"/>
</dbReference>